<sequence length="659" mass="75014">MPACRHPDIQRFDGFRCCLSCGETTFEDAEKPEQGSDLTASTGYQYRRLNYELGQEIRLVVLYPGKELEDITCDIIHVNLLDKPIYEAVSYTWATEDGDLSMSAKIKCRNGNIAVTRNCESVLRSLRLKGRNRKIWVDAICIDQKSILERNHQVKLMATIYTNASQVVASLTTDTSLSFERVLRLLDGSSRQSNQRQETPSRREFARFICMPYFDRVWILQEIALAKIVTLVVGKWTLRWTADTVSTLLNLCKTLDFRAPSVLRWLPSSQPEAGDLLDVLHRSRNCSATDRRDKVYALLGLVNAEVASAVPVDYSQTPCEIFTDIAIYLLRDRGRVDVLLYALCEQNDTPFVPSWVPRWDVKSSFEPLPSQFSTLQVERLAASWYSESSTGQKPNTVDSREEEQPKKQHAAEYHYNVQLEVVDRTSPATTSSESSSLWLDSLNTALQIDATGEPHFAIKPQRLPVRIHERTEPPAKTPPCLRIRAHYLDIIKKFLPMATNRRELILPRGVLDAFCNKDTCSKCLLDSFALSNLEAASHLYKTFDHTVHDSCAEPKHVERELRDEFKDVVNHLGIGSTTFETRLSMGFAKEWRIDQSIWPGDTIWALAGLAVPVILRKEQDHYILVGQCYLFRAALPFLCSDCGAEVRPWPMATKIIDIW</sequence>
<organism evidence="3 4">
    <name type="scientific">Phaeosphaeria nodorum (strain SN15 / ATCC MYA-4574 / FGSC 10173)</name>
    <name type="common">Glume blotch fungus</name>
    <name type="synonym">Parastagonospora nodorum</name>
    <dbReference type="NCBI Taxonomy" id="321614"/>
    <lineage>
        <taxon>Eukaryota</taxon>
        <taxon>Fungi</taxon>
        <taxon>Dikarya</taxon>
        <taxon>Ascomycota</taxon>
        <taxon>Pezizomycotina</taxon>
        <taxon>Dothideomycetes</taxon>
        <taxon>Pleosporomycetidae</taxon>
        <taxon>Pleosporales</taxon>
        <taxon>Pleosporineae</taxon>
        <taxon>Phaeosphaeriaceae</taxon>
        <taxon>Parastagonospora</taxon>
    </lineage>
</organism>
<dbReference type="PANTHER" id="PTHR24148:SF73">
    <property type="entry name" value="HET DOMAIN PROTEIN (AFU_ORTHOLOGUE AFUA_8G01020)"/>
    <property type="match status" value="1"/>
</dbReference>
<dbReference type="OrthoDB" id="2157530at2759"/>
<evidence type="ECO:0000259" key="2">
    <source>
        <dbReference type="Pfam" id="PF06985"/>
    </source>
</evidence>
<dbReference type="Proteomes" id="UP000663193">
    <property type="component" value="Chromosome 1"/>
</dbReference>
<reference evidence="4" key="1">
    <citation type="journal article" date="2021" name="BMC Genomics">
        <title>Chromosome-level genome assembly and manually-curated proteome of model necrotroph Parastagonospora nodorum Sn15 reveals a genome-wide trove of candidate effector homologs, and redundancy of virulence-related functions within an accessory chromosome.</title>
        <authorList>
            <person name="Bertazzoni S."/>
            <person name="Jones D.A.B."/>
            <person name="Phan H.T."/>
            <person name="Tan K.-C."/>
            <person name="Hane J.K."/>
        </authorList>
    </citation>
    <scope>NUCLEOTIDE SEQUENCE [LARGE SCALE GENOMIC DNA]</scope>
    <source>
        <strain evidence="4">SN15 / ATCC MYA-4574 / FGSC 10173)</strain>
    </source>
</reference>
<dbReference type="InterPro" id="IPR052895">
    <property type="entry name" value="HetReg/Transcr_Mod"/>
</dbReference>
<feature type="region of interest" description="Disordered" evidence="1">
    <location>
        <begin position="386"/>
        <end position="408"/>
    </location>
</feature>
<keyword evidence="4" id="KW-1185">Reference proteome</keyword>
<dbReference type="AlphaFoldDB" id="A0A7U2HX66"/>
<name>A0A7U2HX66_PHANO</name>
<evidence type="ECO:0000256" key="1">
    <source>
        <dbReference type="SAM" id="MobiDB-lite"/>
    </source>
</evidence>
<feature type="compositionally biased region" description="Polar residues" evidence="1">
    <location>
        <begin position="386"/>
        <end position="397"/>
    </location>
</feature>
<dbReference type="PANTHER" id="PTHR24148">
    <property type="entry name" value="ANKYRIN REPEAT DOMAIN-CONTAINING PROTEIN 39 HOMOLOG-RELATED"/>
    <property type="match status" value="1"/>
</dbReference>
<proteinExistence type="predicted"/>
<evidence type="ECO:0000313" key="4">
    <source>
        <dbReference type="Proteomes" id="UP000663193"/>
    </source>
</evidence>
<feature type="compositionally biased region" description="Basic and acidic residues" evidence="1">
    <location>
        <begin position="398"/>
        <end position="408"/>
    </location>
</feature>
<dbReference type="EMBL" id="CP069023">
    <property type="protein sequence ID" value="QRC91407.1"/>
    <property type="molecule type" value="Genomic_DNA"/>
</dbReference>
<protein>
    <recommendedName>
        <fullName evidence="2">Heterokaryon incompatibility domain-containing protein</fullName>
    </recommendedName>
</protein>
<accession>A0A7U2HX66</accession>
<feature type="domain" description="Heterokaryon incompatibility" evidence="2">
    <location>
        <begin position="86"/>
        <end position="222"/>
    </location>
</feature>
<dbReference type="Pfam" id="PF06985">
    <property type="entry name" value="HET"/>
    <property type="match status" value="1"/>
</dbReference>
<dbReference type="VEuPathDB" id="FungiDB:JI435_009130"/>
<evidence type="ECO:0000313" key="3">
    <source>
        <dbReference type="EMBL" id="QRC91407.1"/>
    </source>
</evidence>
<dbReference type="InterPro" id="IPR010730">
    <property type="entry name" value="HET"/>
</dbReference>
<gene>
    <name evidence="3" type="ORF">JI435_009130</name>
</gene>